<name>A0A3A9ZSF6_9ACTN</name>
<sequence length="290" mass="30282">MALKGQNRLAWLGVAFGVLLLVAAVATAVSWREGTATSTASTTANSGRLTHVHGLGVNPADGQLYVATHHGVFRLSGAEATRVGDGRQDTMGFTVTGPDEFLASGHPAPGDQGPAHLGLMHSTDAGRSWQNLSLAGQADFHLLRFSGGVVYGLDSTTGALMASSDRITWQTRSRIEAYDLAVDPTHPDTLLATTEQGLRRSTDGGRTWTSAGGPPAVLLHWSPRKLVAVTADGTLVRSLDAAATWSATAGRAPGDPAALTVHENVIYLATRDGRVLRSADAGATWQPMMA</sequence>
<dbReference type="InterPro" id="IPR015943">
    <property type="entry name" value="WD40/YVTN_repeat-like_dom_sf"/>
</dbReference>
<organism evidence="1 2">
    <name type="scientific">Micromonospora endolithica</name>
    <dbReference type="NCBI Taxonomy" id="230091"/>
    <lineage>
        <taxon>Bacteria</taxon>
        <taxon>Bacillati</taxon>
        <taxon>Actinomycetota</taxon>
        <taxon>Actinomycetes</taxon>
        <taxon>Micromonosporales</taxon>
        <taxon>Micromonosporaceae</taxon>
        <taxon>Micromonospora</taxon>
    </lineage>
</organism>
<keyword evidence="2" id="KW-1185">Reference proteome</keyword>
<evidence type="ECO:0000313" key="1">
    <source>
        <dbReference type="EMBL" id="RKN50397.1"/>
    </source>
</evidence>
<evidence type="ECO:0000313" key="2">
    <source>
        <dbReference type="Proteomes" id="UP000281726"/>
    </source>
</evidence>
<comment type="caution">
    <text evidence="1">The sequence shown here is derived from an EMBL/GenBank/DDBJ whole genome shotgun (WGS) entry which is preliminary data.</text>
</comment>
<dbReference type="AlphaFoldDB" id="A0A3A9ZSF6"/>
<dbReference type="Proteomes" id="UP000281726">
    <property type="component" value="Unassembled WGS sequence"/>
</dbReference>
<dbReference type="EMBL" id="RBAK01000001">
    <property type="protein sequence ID" value="RKN50397.1"/>
    <property type="molecule type" value="Genomic_DNA"/>
</dbReference>
<reference evidence="1 2" key="1">
    <citation type="journal article" date="2004" name="Syst. Appl. Microbiol.">
        <title>Cryptoendolithic actinomycetes from antarctic sandstone rock samples: Micromonospora endolithica sp. nov. and two isolates related to Micromonospora coerulea Jensen 1932.</title>
        <authorList>
            <person name="Hirsch P."/>
            <person name="Mevs U."/>
            <person name="Kroppenstedt R.M."/>
            <person name="Schumann P."/>
            <person name="Stackebrandt E."/>
        </authorList>
    </citation>
    <scope>NUCLEOTIDE SEQUENCE [LARGE SCALE GENOMIC DNA]</scope>
    <source>
        <strain evidence="1 2">JCM 12677</strain>
    </source>
</reference>
<dbReference type="RefSeq" id="WP_120723780.1">
    <property type="nucleotide sequence ID" value="NZ_RBAK01000001.1"/>
</dbReference>
<dbReference type="SUPFAM" id="SSF110296">
    <property type="entry name" value="Oligoxyloglucan reducing end-specific cellobiohydrolase"/>
    <property type="match status" value="1"/>
</dbReference>
<proteinExistence type="predicted"/>
<protein>
    <submittedName>
        <fullName evidence="1">Exo-alpha-sialidase</fullName>
    </submittedName>
</protein>
<dbReference type="Gene3D" id="2.130.10.10">
    <property type="entry name" value="YVTN repeat-like/Quinoprotein amine dehydrogenase"/>
    <property type="match status" value="2"/>
</dbReference>
<dbReference type="NCBIfam" id="NF045728">
    <property type="entry name" value="glycosyl_F510_1955"/>
    <property type="match status" value="1"/>
</dbReference>
<dbReference type="InterPro" id="IPR054817">
    <property type="entry name" value="Glycosyl_F510_1955-like"/>
</dbReference>
<dbReference type="OrthoDB" id="9764804at2"/>
<accession>A0A3A9ZSF6</accession>
<gene>
    <name evidence="1" type="ORF">D7223_00915</name>
</gene>